<feature type="transmembrane region" description="Helical" evidence="7">
    <location>
        <begin position="396"/>
        <end position="415"/>
    </location>
</feature>
<feature type="transmembrane region" description="Helical" evidence="7">
    <location>
        <begin position="29"/>
        <end position="53"/>
    </location>
</feature>
<evidence type="ECO:0000256" key="2">
    <source>
        <dbReference type="ARBA" id="ARBA00022448"/>
    </source>
</evidence>
<gene>
    <name evidence="8" type="ORF">METZ01_LOCUS109499</name>
</gene>
<feature type="transmembrane region" description="Helical" evidence="7">
    <location>
        <begin position="146"/>
        <end position="167"/>
    </location>
</feature>
<proteinExistence type="predicted"/>
<keyword evidence="4 7" id="KW-0812">Transmembrane</keyword>
<keyword evidence="3" id="KW-1003">Cell membrane</keyword>
<dbReference type="AlphaFoldDB" id="A0A381WVU1"/>
<evidence type="ECO:0000256" key="1">
    <source>
        <dbReference type="ARBA" id="ARBA00004651"/>
    </source>
</evidence>
<protein>
    <recommendedName>
        <fullName evidence="9">Polysaccharide biosynthesis protein C-terminal domain-containing protein</fullName>
    </recommendedName>
</protein>
<dbReference type="GO" id="GO:0042910">
    <property type="term" value="F:xenobiotic transmembrane transporter activity"/>
    <property type="evidence" value="ECO:0007669"/>
    <property type="project" value="InterPro"/>
</dbReference>
<dbReference type="PANTHER" id="PTHR43549:SF3">
    <property type="entry name" value="MULTIDRUG RESISTANCE PROTEIN YPNP-RELATED"/>
    <property type="match status" value="1"/>
</dbReference>
<evidence type="ECO:0008006" key="9">
    <source>
        <dbReference type="Google" id="ProtNLM"/>
    </source>
</evidence>
<sequence length="441" mass="47235">MAVGLLAIFSFDAIDLFFISQLGDAPLAAISFTFPVIWLLSAIGFGFDAGAASCVSRAVGRNDQHKARRLTTDAAVLATLGAFALCFVGLVTIRPVFSALGATEEVMPLIEDYMGIWYWVEPVAIAMWVCLAGIRARGNTLLEGKVYTAAALLNLVLDPILIFGWFGFPRLEIQGAAVASLIANAVMLCFTLVYLHTKLRVFANPFAKFSVILDSWRHTLSIGLPAALTYAIVPISNAIVVWMVADYGLDAVAGFGIAMRIEPLALLVFYSLSAVTSPFVGMNFGAQQFDRLLESRQVIAKFCLIFGLVLAVGLVLVAYPLTGLFTGSDSIQSVAVGYLWLVAISYGAHGLIMSTNSAFNGLGMPLPAVVLSGLRVMLVFLPLAFVGRWLFDLQGIFGASALSNIAVGAVAYYWIGHRIRWLTDNKADAIAIAEPAGSAEQ</sequence>
<evidence type="ECO:0000256" key="3">
    <source>
        <dbReference type="ARBA" id="ARBA00022475"/>
    </source>
</evidence>
<keyword evidence="6 7" id="KW-0472">Membrane</keyword>
<dbReference type="PIRSF" id="PIRSF006603">
    <property type="entry name" value="DinF"/>
    <property type="match status" value="1"/>
</dbReference>
<evidence type="ECO:0000256" key="7">
    <source>
        <dbReference type="SAM" id="Phobius"/>
    </source>
</evidence>
<feature type="transmembrane region" description="Helical" evidence="7">
    <location>
        <begin position="173"/>
        <end position="195"/>
    </location>
</feature>
<feature type="transmembrane region" description="Helical" evidence="7">
    <location>
        <begin position="74"/>
        <end position="96"/>
    </location>
</feature>
<evidence type="ECO:0000256" key="5">
    <source>
        <dbReference type="ARBA" id="ARBA00022989"/>
    </source>
</evidence>
<dbReference type="Pfam" id="PF01554">
    <property type="entry name" value="MatE"/>
    <property type="match status" value="2"/>
</dbReference>
<feature type="transmembrane region" description="Helical" evidence="7">
    <location>
        <begin position="222"/>
        <end position="244"/>
    </location>
</feature>
<accession>A0A381WVU1</accession>
<organism evidence="8">
    <name type="scientific">marine metagenome</name>
    <dbReference type="NCBI Taxonomy" id="408172"/>
    <lineage>
        <taxon>unclassified sequences</taxon>
        <taxon>metagenomes</taxon>
        <taxon>ecological metagenomes</taxon>
    </lineage>
</organism>
<keyword evidence="2" id="KW-0813">Transport</keyword>
<dbReference type="GO" id="GO:0005886">
    <property type="term" value="C:plasma membrane"/>
    <property type="evidence" value="ECO:0007669"/>
    <property type="project" value="UniProtKB-SubCell"/>
</dbReference>
<dbReference type="GO" id="GO:0015297">
    <property type="term" value="F:antiporter activity"/>
    <property type="evidence" value="ECO:0007669"/>
    <property type="project" value="InterPro"/>
</dbReference>
<feature type="transmembrane region" description="Helical" evidence="7">
    <location>
        <begin position="298"/>
        <end position="319"/>
    </location>
</feature>
<dbReference type="NCBIfam" id="TIGR00797">
    <property type="entry name" value="matE"/>
    <property type="match status" value="1"/>
</dbReference>
<name>A0A381WVU1_9ZZZZ</name>
<feature type="transmembrane region" description="Helical" evidence="7">
    <location>
        <begin position="364"/>
        <end position="390"/>
    </location>
</feature>
<feature type="transmembrane region" description="Helical" evidence="7">
    <location>
        <begin position="331"/>
        <end position="352"/>
    </location>
</feature>
<dbReference type="PANTHER" id="PTHR43549">
    <property type="entry name" value="MULTIDRUG RESISTANCE PROTEIN YPNP-RELATED"/>
    <property type="match status" value="1"/>
</dbReference>
<evidence type="ECO:0000256" key="6">
    <source>
        <dbReference type="ARBA" id="ARBA00023136"/>
    </source>
</evidence>
<evidence type="ECO:0000256" key="4">
    <source>
        <dbReference type="ARBA" id="ARBA00022692"/>
    </source>
</evidence>
<evidence type="ECO:0000313" key="8">
    <source>
        <dbReference type="EMBL" id="SVA56645.1"/>
    </source>
</evidence>
<keyword evidence="5 7" id="KW-1133">Transmembrane helix</keyword>
<dbReference type="InterPro" id="IPR052031">
    <property type="entry name" value="Membrane_Transporter-Flippase"/>
</dbReference>
<dbReference type="InterPro" id="IPR048279">
    <property type="entry name" value="MdtK-like"/>
</dbReference>
<comment type="subcellular location">
    <subcellularLocation>
        <location evidence="1">Cell membrane</location>
        <topology evidence="1">Multi-pass membrane protein</topology>
    </subcellularLocation>
</comment>
<reference evidence="8" key="1">
    <citation type="submission" date="2018-05" db="EMBL/GenBank/DDBJ databases">
        <authorList>
            <person name="Lanie J.A."/>
            <person name="Ng W.-L."/>
            <person name="Kazmierczak K.M."/>
            <person name="Andrzejewski T.M."/>
            <person name="Davidsen T.M."/>
            <person name="Wayne K.J."/>
            <person name="Tettelin H."/>
            <person name="Glass J.I."/>
            <person name="Rusch D."/>
            <person name="Podicherti R."/>
            <person name="Tsui H.-C.T."/>
            <person name="Winkler M.E."/>
        </authorList>
    </citation>
    <scope>NUCLEOTIDE SEQUENCE</scope>
</reference>
<dbReference type="InterPro" id="IPR002528">
    <property type="entry name" value="MATE_fam"/>
</dbReference>
<feature type="transmembrane region" description="Helical" evidence="7">
    <location>
        <begin position="116"/>
        <end position="134"/>
    </location>
</feature>
<dbReference type="EMBL" id="UINC01013057">
    <property type="protein sequence ID" value="SVA56645.1"/>
    <property type="molecule type" value="Genomic_DNA"/>
</dbReference>
<feature type="transmembrane region" description="Helical" evidence="7">
    <location>
        <begin position="264"/>
        <end position="286"/>
    </location>
</feature>